<evidence type="ECO:0000313" key="3">
    <source>
        <dbReference type="EMBL" id="PWR02536.1"/>
    </source>
</evidence>
<keyword evidence="1" id="KW-0732">Signal</keyword>
<evidence type="ECO:0000256" key="1">
    <source>
        <dbReference type="SAM" id="SignalP"/>
    </source>
</evidence>
<feature type="signal peptide" evidence="1">
    <location>
        <begin position="1"/>
        <end position="28"/>
    </location>
</feature>
<evidence type="ECO:0000313" key="4">
    <source>
        <dbReference type="Proteomes" id="UP000245680"/>
    </source>
</evidence>
<proteinExistence type="predicted"/>
<keyword evidence="4" id="KW-1185">Reference proteome</keyword>
<reference evidence="3 4" key="1">
    <citation type="submission" date="2018-05" db="EMBL/GenBank/DDBJ databases">
        <title>Rhodobacteraceae gen. nov., sp. nov. isolated from sea water.</title>
        <authorList>
            <person name="Ren Y."/>
        </authorList>
    </citation>
    <scope>NUCLEOTIDE SEQUENCE [LARGE SCALE GENOMIC DNA]</scope>
    <source>
        <strain evidence="3 4">TG-679</strain>
    </source>
</reference>
<dbReference type="PANTHER" id="PTHR34406:SF1">
    <property type="entry name" value="PROTEIN YCEI"/>
    <property type="match status" value="1"/>
</dbReference>
<dbReference type="InterPro" id="IPR036761">
    <property type="entry name" value="TTHA0802/YceI-like_sf"/>
</dbReference>
<evidence type="ECO:0000259" key="2">
    <source>
        <dbReference type="SMART" id="SM00867"/>
    </source>
</evidence>
<feature type="domain" description="Lipid/polyisoprenoid-binding YceI-like" evidence="2">
    <location>
        <begin position="32"/>
        <end position="199"/>
    </location>
</feature>
<feature type="chain" id="PRO_5016054247" description="Lipid/polyisoprenoid-binding YceI-like domain-containing protein" evidence="1">
    <location>
        <begin position="29"/>
        <end position="202"/>
    </location>
</feature>
<sequence length="202" mass="21289">MPKTLSPKALSPLALAAVLATAPIAASAEMARYEIDASHTVVAFLVGHVGYSNVLGRFSDVSGYFMYDPETRELGEVSVDVGLGSVESDNEARDNHVQSADFLDVEANPMMTFTANGGEATSDTAGTVAGTLTLRGQENPLSLSVTLNKVAEYPFGHKKQTVGISARGSLMRSEYGMDYGIANGLVGDEVQILIEAEAIRAD</sequence>
<dbReference type="AlphaFoldDB" id="A0A2V2LH16"/>
<dbReference type="RefSeq" id="WP_109811850.1">
    <property type="nucleotide sequence ID" value="NZ_QGKU01000034.1"/>
</dbReference>
<dbReference type="Proteomes" id="UP000245680">
    <property type="component" value="Unassembled WGS sequence"/>
</dbReference>
<dbReference type="SMART" id="SM00867">
    <property type="entry name" value="YceI"/>
    <property type="match status" value="1"/>
</dbReference>
<dbReference type="PANTHER" id="PTHR34406">
    <property type="entry name" value="PROTEIN YCEI"/>
    <property type="match status" value="1"/>
</dbReference>
<name>A0A2V2LH16_9RHOB</name>
<dbReference type="OrthoDB" id="9811006at2"/>
<dbReference type="Pfam" id="PF04264">
    <property type="entry name" value="YceI"/>
    <property type="match status" value="1"/>
</dbReference>
<dbReference type="Gene3D" id="2.40.128.110">
    <property type="entry name" value="Lipid/polyisoprenoid-binding, YceI-like"/>
    <property type="match status" value="1"/>
</dbReference>
<protein>
    <recommendedName>
        <fullName evidence="2">Lipid/polyisoprenoid-binding YceI-like domain-containing protein</fullName>
    </recommendedName>
</protein>
<dbReference type="SUPFAM" id="SSF101874">
    <property type="entry name" value="YceI-like"/>
    <property type="match status" value="1"/>
</dbReference>
<comment type="caution">
    <text evidence="3">The sequence shown here is derived from an EMBL/GenBank/DDBJ whole genome shotgun (WGS) entry which is preliminary data.</text>
</comment>
<dbReference type="EMBL" id="QGKU01000034">
    <property type="protein sequence ID" value="PWR02536.1"/>
    <property type="molecule type" value="Genomic_DNA"/>
</dbReference>
<accession>A0A2V2LH16</accession>
<organism evidence="3 4">
    <name type="scientific">Meridianimarinicoccus roseus</name>
    <dbReference type="NCBI Taxonomy" id="2072018"/>
    <lineage>
        <taxon>Bacteria</taxon>
        <taxon>Pseudomonadati</taxon>
        <taxon>Pseudomonadota</taxon>
        <taxon>Alphaproteobacteria</taxon>
        <taxon>Rhodobacterales</taxon>
        <taxon>Paracoccaceae</taxon>
        <taxon>Meridianimarinicoccus</taxon>
    </lineage>
</organism>
<dbReference type="InterPro" id="IPR007372">
    <property type="entry name" value="Lipid/polyisoprenoid-bd_YceI"/>
</dbReference>
<gene>
    <name evidence="3" type="ORF">DKT77_11460</name>
</gene>